<dbReference type="EMBL" id="JBFXLT010000008">
    <property type="protein sequence ID" value="KAL2820102.1"/>
    <property type="molecule type" value="Genomic_DNA"/>
</dbReference>
<gene>
    <name evidence="2" type="ORF">BJX63DRAFT_338360</name>
</gene>
<feature type="region of interest" description="Disordered" evidence="1">
    <location>
        <begin position="57"/>
        <end position="125"/>
    </location>
</feature>
<proteinExistence type="predicted"/>
<sequence>MDAMTQTTRTTRTPGEMMEASTTVPTVGMTDRLLEDFKNPGFLAYCSAADPVLARLSFPSPASRGCQAGREKERDTRGASGSPEELPSRDPANPPVRGFLDRPNGGTVDVNHDDPRSQGRTASSRTILRTLFPAAVAQMLVC</sequence>
<feature type="region of interest" description="Disordered" evidence="1">
    <location>
        <begin position="1"/>
        <end position="22"/>
    </location>
</feature>
<accession>A0ABR4HX77</accession>
<evidence type="ECO:0000313" key="2">
    <source>
        <dbReference type="EMBL" id="KAL2820102.1"/>
    </source>
</evidence>
<keyword evidence="3" id="KW-1185">Reference proteome</keyword>
<organism evidence="2 3">
    <name type="scientific">Aspergillus granulosus</name>
    <dbReference type="NCBI Taxonomy" id="176169"/>
    <lineage>
        <taxon>Eukaryota</taxon>
        <taxon>Fungi</taxon>
        <taxon>Dikarya</taxon>
        <taxon>Ascomycota</taxon>
        <taxon>Pezizomycotina</taxon>
        <taxon>Eurotiomycetes</taxon>
        <taxon>Eurotiomycetidae</taxon>
        <taxon>Eurotiales</taxon>
        <taxon>Aspergillaceae</taxon>
        <taxon>Aspergillus</taxon>
        <taxon>Aspergillus subgen. Nidulantes</taxon>
    </lineage>
</organism>
<name>A0ABR4HX77_9EURO</name>
<feature type="compositionally biased region" description="Low complexity" evidence="1">
    <location>
        <begin position="1"/>
        <end position="13"/>
    </location>
</feature>
<evidence type="ECO:0000313" key="3">
    <source>
        <dbReference type="Proteomes" id="UP001610334"/>
    </source>
</evidence>
<dbReference type="Proteomes" id="UP001610334">
    <property type="component" value="Unassembled WGS sequence"/>
</dbReference>
<reference evidence="2 3" key="1">
    <citation type="submission" date="2024-07" db="EMBL/GenBank/DDBJ databases">
        <title>Section-level genome sequencing and comparative genomics of Aspergillus sections Usti and Cavernicolus.</title>
        <authorList>
            <consortium name="Lawrence Berkeley National Laboratory"/>
            <person name="Nybo J.L."/>
            <person name="Vesth T.C."/>
            <person name="Theobald S."/>
            <person name="Frisvad J.C."/>
            <person name="Larsen T.O."/>
            <person name="Kjaerboelling I."/>
            <person name="Rothschild-Mancinelli K."/>
            <person name="Lyhne E.K."/>
            <person name="Kogle M.E."/>
            <person name="Barry K."/>
            <person name="Clum A."/>
            <person name="Na H."/>
            <person name="Ledsgaard L."/>
            <person name="Lin J."/>
            <person name="Lipzen A."/>
            <person name="Kuo A."/>
            <person name="Riley R."/>
            <person name="Mondo S."/>
            <person name="Labutti K."/>
            <person name="Haridas S."/>
            <person name="Pangalinan J."/>
            <person name="Salamov A.A."/>
            <person name="Simmons B.A."/>
            <person name="Magnuson J.K."/>
            <person name="Chen J."/>
            <person name="Drula E."/>
            <person name="Henrissat B."/>
            <person name="Wiebenga A."/>
            <person name="Lubbers R.J."/>
            <person name="Gomes A.C."/>
            <person name="Makela M.R."/>
            <person name="Stajich J."/>
            <person name="Grigoriev I.V."/>
            <person name="Mortensen U.H."/>
            <person name="De Vries R.P."/>
            <person name="Baker S.E."/>
            <person name="Andersen M.R."/>
        </authorList>
    </citation>
    <scope>NUCLEOTIDE SEQUENCE [LARGE SCALE GENOMIC DNA]</scope>
    <source>
        <strain evidence="2 3">CBS 588.65</strain>
    </source>
</reference>
<protein>
    <submittedName>
        <fullName evidence="2">Uncharacterized protein</fullName>
    </submittedName>
</protein>
<comment type="caution">
    <text evidence="2">The sequence shown here is derived from an EMBL/GenBank/DDBJ whole genome shotgun (WGS) entry which is preliminary data.</text>
</comment>
<evidence type="ECO:0000256" key="1">
    <source>
        <dbReference type="SAM" id="MobiDB-lite"/>
    </source>
</evidence>